<dbReference type="GO" id="GO:0044780">
    <property type="term" value="P:bacterial-type flagellum assembly"/>
    <property type="evidence" value="ECO:0007669"/>
    <property type="project" value="InterPro"/>
</dbReference>
<keyword evidence="12" id="KW-1185">Reference proteome</keyword>
<feature type="domain" description="Flagellar hook-associated protein FlgK helical" evidence="10">
    <location>
        <begin position="102"/>
        <end position="364"/>
    </location>
</feature>
<reference evidence="11 12" key="1">
    <citation type="submission" date="2017-11" db="EMBL/GenBank/DDBJ databases">
        <title>Bacillus camelliae sp. nov., isolated from pu'er tea.</title>
        <authorList>
            <person name="Niu L."/>
        </authorList>
    </citation>
    <scope>NUCLEOTIDE SEQUENCE [LARGE SCALE GENOMIC DNA]</scope>
    <source>
        <strain evidence="11 12">7578-1</strain>
    </source>
</reference>
<gene>
    <name evidence="7" type="primary">flgK</name>
    <name evidence="11" type="ORF">CWO92_04070</name>
</gene>
<evidence type="ECO:0000256" key="7">
    <source>
        <dbReference type="RuleBase" id="RU362065"/>
    </source>
</evidence>
<evidence type="ECO:0000256" key="2">
    <source>
        <dbReference type="ARBA" id="ARBA00004613"/>
    </source>
</evidence>
<dbReference type="GO" id="GO:0009424">
    <property type="term" value="C:bacterial-type flagellum hook"/>
    <property type="evidence" value="ECO:0007669"/>
    <property type="project" value="UniProtKB-UniRule"/>
</dbReference>
<evidence type="ECO:0000256" key="3">
    <source>
        <dbReference type="ARBA" id="ARBA00009677"/>
    </source>
</evidence>
<dbReference type="NCBIfam" id="TIGR02492">
    <property type="entry name" value="flgK_ends"/>
    <property type="match status" value="1"/>
</dbReference>
<comment type="similarity">
    <text evidence="3 7">Belongs to the flagella basal body rod proteins family.</text>
</comment>
<accession>A0A2N3LP13</accession>
<dbReference type="Pfam" id="PF06429">
    <property type="entry name" value="Flg_bbr_C"/>
    <property type="match status" value="1"/>
</dbReference>
<comment type="caution">
    <text evidence="11">The sequence shown here is derived from an EMBL/GenBank/DDBJ whole genome shotgun (WGS) entry which is preliminary data.</text>
</comment>
<dbReference type="EMBL" id="PIQO01000002">
    <property type="protein sequence ID" value="PKR86284.1"/>
    <property type="molecule type" value="Genomic_DNA"/>
</dbReference>
<dbReference type="OrthoDB" id="9802553at2"/>
<organism evidence="11 12">
    <name type="scientific">Heyndrickxia camelliae</name>
    <dbReference type="NCBI Taxonomy" id="1707093"/>
    <lineage>
        <taxon>Bacteria</taxon>
        <taxon>Bacillati</taxon>
        <taxon>Bacillota</taxon>
        <taxon>Bacilli</taxon>
        <taxon>Bacillales</taxon>
        <taxon>Bacillaceae</taxon>
        <taxon>Heyndrickxia</taxon>
    </lineage>
</organism>
<dbReference type="InterPro" id="IPR053927">
    <property type="entry name" value="FlgK_helical"/>
</dbReference>
<evidence type="ECO:0000256" key="6">
    <source>
        <dbReference type="ARBA" id="ARBA00023143"/>
    </source>
</evidence>
<dbReference type="Pfam" id="PF22638">
    <property type="entry name" value="FlgK_D1"/>
    <property type="match status" value="1"/>
</dbReference>
<dbReference type="PANTHER" id="PTHR30033">
    <property type="entry name" value="FLAGELLAR HOOK-ASSOCIATED PROTEIN 1"/>
    <property type="match status" value="1"/>
</dbReference>
<dbReference type="InterPro" id="IPR001444">
    <property type="entry name" value="Flag_bb_rod_N"/>
</dbReference>
<dbReference type="RefSeq" id="WP_101352923.1">
    <property type="nucleotide sequence ID" value="NZ_PIQO01000002.1"/>
</dbReference>
<keyword evidence="5 7" id="KW-0964">Secreted</keyword>
<dbReference type="GO" id="GO:0005576">
    <property type="term" value="C:extracellular region"/>
    <property type="evidence" value="ECO:0007669"/>
    <property type="project" value="UniProtKB-SubCell"/>
</dbReference>
<evidence type="ECO:0000259" key="9">
    <source>
        <dbReference type="Pfam" id="PF06429"/>
    </source>
</evidence>
<dbReference type="AlphaFoldDB" id="A0A2N3LP13"/>
<keyword evidence="11" id="KW-0969">Cilium</keyword>
<dbReference type="Proteomes" id="UP000233440">
    <property type="component" value="Unassembled WGS sequence"/>
</dbReference>
<evidence type="ECO:0000256" key="4">
    <source>
        <dbReference type="ARBA" id="ARBA00016244"/>
    </source>
</evidence>
<evidence type="ECO:0000259" key="10">
    <source>
        <dbReference type="Pfam" id="PF22638"/>
    </source>
</evidence>
<sequence length="515" mass="55531">MTSTFFGLETAKRGMNTQQSALYVTGQNISNANTDGYSRQTVNITHTEPYPPVGMNRPQLPGQMGTGSKIADISRVRDAFLDQQYRGQNNQLGYWSTKADALSQMEQIMNEPSDDGLSATMGQLSQALQDLSVHPEDEGARSVVLNRAQAVAETFHYLSNSLSEIQDNLGNKLQVSLKDINSILKQINDLNNQIAKVEPNGYVPNDLYDDRDRLVDQLSTYVNIKVTRGPTSPSASPIAEGPYKIEILDASNKSVGTLVDSDGYYQLGFKSGEGPESDNPTEKMISGFTLEKQGNIDFDVASFSQGSLKGLVESYGYVGTNGSSGIYPDMLDKLNKLALTFAQKFNDIHSSGTDLNGNAGSNNFFIFASSGNSADYAKNIELNSSITTSMIAASSSATKEPGNGQNAIKLANFQNEDLSTNGSNMINKGTIGSFYAGVIGSLGVDAQQANRLTANSSNLKESVDQNRQSVSSVSLDEEMVNMIKFQQAYNASARNITIVDEMLDKIINGLGTGGR</sequence>
<dbReference type="PRINTS" id="PR01005">
    <property type="entry name" value="FLGHOOKAP1"/>
</dbReference>
<dbReference type="InterPro" id="IPR002371">
    <property type="entry name" value="FlgK"/>
</dbReference>
<evidence type="ECO:0000313" key="12">
    <source>
        <dbReference type="Proteomes" id="UP000233440"/>
    </source>
</evidence>
<dbReference type="PANTHER" id="PTHR30033:SF1">
    <property type="entry name" value="FLAGELLAR HOOK-ASSOCIATED PROTEIN 1"/>
    <property type="match status" value="1"/>
</dbReference>
<evidence type="ECO:0000313" key="11">
    <source>
        <dbReference type="EMBL" id="PKR86284.1"/>
    </source>
</evidence>
<dbReference type="Pfam" id="PF00460">
    <property type="entry name" value="Flg_bb_rod"/>
    <property type="match status" value="1"/>
</dbReference>
<keyword evidence="11" id="KW-0282">Flagellum</keyword>
<keyword evidence="6 7" id="KW-0975">Bacterial flagellum</keyword>
<name>A0A2N3LP13_9BACI</name>
<dbReference type="GO" id="GO:0005198">
    <property type="term" value="F:structural molecule activity"/>
    <property type="evidence" value="ECO:0007669"/>
    <property type="project" value="UniProtKB-UniRule"/>
</dbReference>
<evidence type="ECO:0000256" key="1">
    <source>
        <dbReference type="ARBA" id="ARBA00004365"/>
    </source>
</evidence>
<comment type="subcellular location">
    <subcellularLocation>
        <location evidence="1 7">Bacterial flagellum</location>
    </subcellularLocation>
    <subcellularLocation>
        <location evidence="2 7">Secreted</location>
    </subcellularLocation>
</comment>
<dbReference type="InterPro" id="IPR010930">
    <property type="entry name" value="Flg_bb/hook_C_dom"/>
</dbReference>
<protein>
    <recommendedName>
        <fullName evidence="4 7">Flagellar hook-associated protein 1</fullName>
        <shortName evidence="7">HAP1</shortName>
    </recommendedName>
</protein>
<feature type="domain" description="Flagellar basal body rod protein N-terminal" evidence="8">
    <location>
        <begin position="8"/>
        <end position="37"/>
    </location>
</feature>
<dbReference type="SUPFAM" id="SSF64518">
    <property type="entry name" value="Phase 1 flagellin"/>
    <property type="match status" value="1"/>
</dbReference>
<feature type="domain" description="Flagellar basal-body/hook protein C-terminal" evidence="9">
    <location>
        <begin position="466"/>
        <end position="508"/>
    </location>
</feature>
<proteinExistence type="inferred from homology"/>
<evidence type="ECO:0000259" key="8">
    <source>
        <dbReference type="Pfam" id="PF00460"/>
    </source>
</evidence>
<keyword evidence="11" id="KW-0966">Cell projection</keyword>
<evidence type="ECO:0000256" key="5">
    <source>
        <dbReference type="ARBA" id="ARBA00022525"/>
    </source>
</evidence>